<dbReference type="GO" id="GO:0019903">
    <property type="term" value="F:protein phosphatase binding"/>
    <property type="evidence" value="ECO:0007669"/>
    <property type="project" value="InterPro"/>
</dbReference>
<evidence type="ECO:0000256" key="1">
    <source>
        <dbReference type="ARBA" id="ARBA00006180"/>
    </source>
</evidence>
<comment type="caution">
    <text evidence="4">The sequence shown here is derived from an EMBL/GenBank/DDBJ whole genome shotgun (WGS) entry which is preliminary data.</text>
</comment>
<proteinExistence type="inferred from homology"/>
<feature type="region of interest" description="Disordered" evidence="3">
    <location>
        <begin position="600"/>
        <end position="641"/>
    </location>
</feature>
<reference evidence="4" key="1">
    <citation type="submission" date="2023-06" db="EMBL/GenBank/DDBJ databases">
        <title>Genomic analysis of the entomopathogenic nematode Steinernema hermaphroditum.</title>
        <authorList>
            <person name="Schwarz E.M."/>
            <person name="Heppert J.K."/>
            <person name="Baniya A."/>
            <person name="Schwartz H.T."/>
            <person name="Tan C.-H."/>
            <person name="Antoshechkin I."/>
            <person name="Sternberg P.W."/>
            <person name="Goodrich-Blair H."/>
            <person name="Dillman A.R."/>
        </authorList>
    </citation>
    <scope>NUCLEOTIDE SEQUENCE</scope>
    <source>
        <strain evidence="4">PS9179</strain>
        <tissue evidence="4">Whole animal</tissue>
    </source>
</reference>
<sequence>MFWDQENQSSLDASDADAFANTFCAPKLRICDILDESNVQLTDIIDHDYVISELRYGTDQALIKYLTDEKIILELLHIMLTPVDDDGTEELMSFGRASKCCSMIGIKNLAFLEALVDSVESMNFLKTYLVTYNEQYNSLQAQYYKDTMTSIIEIFPEKVIPILQNTSDVEYICSILNGSYHSSVAEILLYILKTTGTMTSFYKTRNSPCDDSVEWLHSLSIPQKLVQMLDVEKPCLVHENVTFVYCEMLRAVKRRCEEADLNGVTKAFYESFYNADILKELLKTVHNCDILTAGGRSVIKCASKIFNVLLEESCPKDCPAEDIVAKQITVVLPGMLLPDRPEPKPSTVFQLAIDQGVNMDLKAITVLLSKVIFYLDEHHSNQLADDSMWLETLTVMVNLANTNSEAVFQALARELVNPLSDDRIGSSPLHNGMSIISRLLRKTYELPRFTCMHDCVARLLTYLIFSKEHVARLITNVFEAIAGEVDFLIEKMQKERSTMSSTEKGFGFRLLLAVRGGILFSPSSNLVNKHIVGKLQHNWLDFCKKYLDQHIQENKRCGDSDSLKRVDGSSTPIDGEEIRAEDCFPEDFPIVDDLEFPGTTNLNADNPFDNEGSPFMGGEIDDPFASTGDGTTGNGDGWAAF</sequence>
<accession>A0AA39GZV0</accession>
<name>A0AA39GZV0_9BILA</name>
<dbReference type="InterPro" id="IPR007587">
    <property type="entry name" value="SAPS"/>
</dbReference>
<evidence type="ECO:0000256" key="2">
    <source>
        <dbReference type="ARBA" id="ARBA00023306"/>
    </source>
</evidence>
<keyword evidence="5" id="KW-1185">Reference proteome</keyword>
<evidence type="ECO:0000313" key="4">
    <source>
        <dbReference type="EMBL" id="KAK0395788.1"/>
    </source>
</evidence>
<dbReference type="AlphaFoldDB" id="A0AA39GZV0"/>
<feature type="compositionally biased region" description="Gly residues" evidence="3">
    <location>
        <begin position="630"/>
        <end position="641"/>
    </location>
</feature>
<dbReference type="GO" id="GO:0019888">
    <property type="term" value="F:protein phosphatase regulator activity"/>
    <property type="evidence" value="ECO:0007669"/>
    <property type="project" value="TreeGrafter"/>
</dbReference>
<dbReference type="PANTHER" id="PTHR12634:SF8">
    <property type="entry name" value="FIERY MOUNTAIN, ISOFORM D"/>
    <property type="match status" value="1"/>
</dbReference>
<keyword evidence="2" id="KW-0131">Cell cycle</keyword>
<dbReference type="GO" id="GO:0005634">
    <property type="term" value="C:nucleus"/>
    <property type="evidence" value="ECO:0007669"/>
    <property type="project" value="TreeGrafter"/>
</dbReference>
<evidence type="ECO:0000313" key="5">
    <source>
        <dbReference type="Proteomes" id="UP001175271"/>
    </source>
</evidence>
<organism evidence="4 5">
    <name type="scientific">Steinernema hermaphroditum</name>
    <dbReference type="NCBI Taxonomy" id="289476"/>
    <lineage>
        <taxon>Eukaryota</taxon>
        <taxon>Metazoa</taxon>
        <taxon>Ecdysozoa</taxon>
        <taxon>Nematoda</taxon>
        <taxon>Chromadorea</taxon>
        <taxon>Rhabditida</taxon>
        <taxon>Tylenchina</taxon>
        <taxon>Panagrolaimomorpha</taxon>
        <taxon>Strongyloidoidea</taxon>
        <taxon>Steinernematidae</taxon>
        <taxon>Steinernema</taxon>
    </lineage>
</organism>
<gene>
    <name evidence="4" type="ORF">QR680_001429</name>
</gene>
<evidence type="ECO:0000256" key="3">
    <source>
        <dbReference type="SAM" id="MobiDB-lite"/>
    </source>
</evidence>
<dbReference type="GO" id="GO:0005829">
    <property type="term" value="C:cytosol"/>
    <property type="evidence" value="ECO:0007669"/>
    <property type="project" value="TreeGrafter"/>
</dbReference>
<dbReference type="Proteomes" id="UP001175271">
    <property type="component" value="Unassembled WGS sequence"/>
</dbReference>
<dbReference type="PANTHER" id="PTHR12634">
    <property type="entry name" value="SIT4 YEAST -ASSOCIATING PROTEIN-RELATED"/>
    <property type="match status" value="1"/>
</dbReference>
<comment type="similarity">
    <text evidence="1">Belongs to the SAPS family.</text>
</comment>
<protein>
    <submittedName>
        <fullName evidence="4">Uncharacterized protein</fullName>
    </submittedName>
</protein>
<dbReference type="EMBL" id="JAUCMV010000005">
    <property type="protein sequence ID" value="KAK0395788.1"/>
    <property type="molecule type" value="Genomic_DNA"/>
</dbReference>